<dbReference type="AlphaFoldDB" id="A0A7X0VQW5"/>
<reference evidence="1 2" key="1">
    <citation type="submission" date="2020-08" db="EMBL/GenBank/DDBJ databases">
        <title>Clostridia isolated from Swiss meat.</title>
        <authorList>
            <person name="Wambui J."/>
            <person name="Stevens M.J.A."/>
            <person name="Stephan R."/>
        </authorList>
    </citation>
    <scope>NUCLEOTIDE SEQUENCE [LARGE SCALE GENOMIC DNA]</scope>
    <source>
        <strain evidence="1 2">CM001</strain>
    </source>
</reference>
<dbReference type="EMBL" id="JACKWY010000004">
    <property type="protein sequence ID" value="MBB6714797.1"/>
    <property type="molecule type" value="Genomic_DNA"/>
</dbReference>
<protein>
    <submittedName>
        <fullName evidence="1">Uncharacterized protein</fullName>
    </submittedName>
</protein>
<evidence type="ECO:0000313" key="1">
    <source>
        <dbReference type="EMBL" id="MBB6714797.1"/>
    </source>
</evidence>
<name>A0A7X0VQW5_9CLOT</name>
<accession>A0A7X0VQW5</accession>
<gene>
    <name evidence="1" type="ORF">H7E68_08640</name>
</gene>
<evidence type="ECO:0000313" key="2">
    <source>
        <dbReference type="Proteomes" id="UP000585258"/>
    </source>
</evidence>
<dbReference type="Proteomes" id="UP000585258">
    <property type="component" value="Unassembled WGS sequence"/>
</dbReference>
<dbReference type="RefSeq" id="WP_185164280.1">
    <property type="nucleotide sequence ID" value="NZ_JACKWY010000004.1"/>
</dbReference>
<comment type="caution">
    <text evidence="1">The sequence shown here is derived from an EMBL/GenBank/DDBJ whole genome shotgun (WGS) entry which is preliminary data.</text>
</comment>
<proteinExistence type="predicted"/>
<organism evidence="1 2">
    <name type="scientific">Clostridium gasigenes</name>
    <dbReference type="NCBI Taxonomy" id="94869"/>
    <lineage>
        <taxon>Bacteria</taxon>
        <taxon>Bacillati</taxon>
        <taxon>Bacillota</taxon>
        <taxon>Clostridia</taxon>
        <taxon>Eubacteriales</taxon>
        <taxon>Clostridiaceae</taxon>
        <taxon>Clostridium</taxon>
    </lineage>
</organism>
<sequence length="47" mass="5495">MNYIKGKDRDQLRIDSIESYVGEDSEVRVIDKIIDYIDIESLEFTLG</sequence>